<dbReference type="SMART" id="SM00283">
    <property type="entry name" value="MA"/>
    <property type="match status" value="1"/>
</dbReference>
<dbReference type="Proteomes" id="UP000001258">
    <property type="component" value="Chromosome"/>
</dbReference>
<keyword evidence="3" id="KW-0175">Coiled coil</keyword>
<name>Q9KE52_HALH5</name>
<proteinExistence type="predicted"/>
<dbReference type="KEGG" id="bha:BH1006"/>
<evidence type="ECO:0000256" key="2">
    <source>
        <dbReference type="PROSITE-ProRule" id="PRU00284"/>
    </source>
</evidence>
<keyword evidence="1 2" id="KW-0807">Transducer</keyword>
<dbReference type="HOGENOM" id="CLU_043276_0_0_9"/>
<dbReference type="SUPFAM" id="SSF58104">
    <property type="entry name" value="Methyl-accepting chemotaxis protein (MCP) signaling domain"/>
    <property type="match status" value="1"/>
</dbReference>
<protein>
    <submittedName>
        <fullName evidence="5">Methyl-accepting chemotaxis protein</fullName>
    </submittedName>
</protein>
<feature type="domain" description="Methyl-accepting transducer" evidence="4">
    <location>
        <begin position="118"/>
        <end position="288"/>
    </location>
</feature>
<dbReference type="GO" id="GO:0016020">
    <property type="term" value="C:membrane"/>
    <property type="evidence" value="ECO:0007669"/>
    <property type="project" value="InterPro"/>
</dbReference>
<dbReference type="EMBL" id="BA000004">
    <property type="protein sequence ID" value="BAB04725.1"/>
    <property type="molecule type" value="Genomic_DNA"/>
</dbReference>
<gene>
    <name evidence="5" type="ordered locus">BH1006</name>
</gene>
<dbReference type="InterPro" id="IPR029151">
    <property type="entry name" value="Sensor-like_sf"/>
</dbReference>
<feature type="coiled-coil region" evidence="3">
    <location>
        <begin position="228"/>
        <end position="255"/>
    </location>
</feature>
<evidence type="ECO:0000256" key="3">
    <source>
        <dbReference type="SAM" id="Coils"/>
    </source>
</evidence>
<sequence length="288" mass="31081">MKKMSELMEKDTKQDLLEAFVKVAPFLNQLVQDDITVGVYDTEKLIINIPAKTFSLNVKPGDPLAEGDIITEAIRHNAERAAIVPKELFGFPLIAKAIPLHDSKGKVIGGVGMGTSLEKANKLFEMAESFSAIVEETAASIEEISDSVTKLTEQVTDVSSHMKNVSVSAEQIGEISSVVRGISDQSNLLGLNAAIEAARAGESGKGFSVVANEIRKLATNSKENVSQINDITNTIQDLLKKLNEAFSEIHQLTDTQAGSIEEFAATMQEISRNAQDLAKVAEISLPKE</sequence>
<reference evidence="5 6" key="1">
    <citation type="journal article" date="2000" name="Nucleic Acids Res.">
        <title>Complete genome sequence of the alkaliphilic bacterium Bacillus halodurans and genomic sequence comparison with Bacillus subtilis.</title>
        <authorList>
            <person name="Takami H."/>
            <person name="Nakasone K."/>
            <person name="Takaki Y."/>
            <person name="Maeno G."/>
            <person name="Sasaki R."/>
            <person name="Masui N."/>
            <person name="Fuji F."/>
            <person name="Hirama C."/>
            <person name="Nakamura Y."/>
            <person name="Ogasawara N."/>
            <person name="Kuhara S."/>
            <person name="Horikoshi K."/>
        </authorList>
    </citation>
    <scope>NUCLEOTIDE SEQUENCE [LARGE SCALE GENOMIC DNA]</scope>
    <source>
        <strain evidence="6">ATCC BAA-125 / DSM 18197 / FERM 7344 / JCM 9153 / C-125</strain>
    </source>
</reference>
<dbReference type="InterPro" id="IPR004089">
    <property type="entry name" value="MCPsignal_dom"/>
</dbReference>
<evidence type="ECO:0000313" key="5">
    <source>
        <dbReference type="EMBL" id="BAB04725.1"/>
    </source>
</evidence>
<dbReference type="PROSITE" id="PS50111">
    <property type="entry name" value="CHEMOTAXIS_TRANSDUC_2"/>
    <property type="match status" value="1"/>
</dbReference>
<dbReference type="SUPFAM" id="SSF103190">
    <property type="entry name" value="Sensory domain-like"/>
    <property type="match status" value="1"/>
</dbReference>
<evidence type="ECO:0000256" key="1">
    <source>
        <dbReference type="ARBA" id="ARBA00023224"/>
    </source>
</evidence>
<dbReference type="eggNOG" id="COG0840">
    <property type="taxonomic scope" value="Bacteria"/>
</dbReference>
<dbReference type="PIR" id="F83775">
    <property type="entry name" value="F83775"/>
</dbReference>
<dbReference type="PANTHER" id="PTHR32089:SF112">
    <property type="entry name" value="LYSOZYME-LIKE PROTEIN-RELATED"/>
    <property type="match status" value="1"/>
</dbReference>
<evidence type="ECO:0000313" key="6">
    <source>
        <dbReference type="Proteomes" id="UP000001258"/>
    </source>
</evidence>
<accession>Q9KE52</accession>
<dbReference type="Pfam" id="PF00015">
    <property type="entry name" value="MCPsignal"/>
    <property type="match status" value="1"/>
</dbReference>
<organism evidence="5 6">
    <name type="scientific">Halalkalibacterium halodurans (strain ATCC BAA-125 / DSM 18197 / FERM 7344 / JCM 9153 / C-125)</name>
    <name type="common">Bacillus halodurans</name>
    <dbReference type="NCBI Taxonomy" id="272558"/>
    <lineage>
        <taxon>Bacteria</taxon>
        <taxon>Bacillati</taxon>
        <taxon>Bacillota</taxon>
        <taxon>Bacilli</taxon>
        <taxon>Bacillales</taxon>
        <taxon>Bacillaceae</taxon>
        <taxon>Halalkalibacterium (ex Joshi et al. 2022)</taxon>
    </lineage>
</organism>
<evidence type="ECO:0000259" key="4">
    <source>
        <dbReference type="PROSITE" id="PS50111"/>
    </source>
</evidence>
<dbReference type="STRING" id="272558.gene:10726900"/>
<dbReference type="GO" id="GO:0007165">
    <property type="term" value="P:signal transduction"/>
    <property type="evidence" value="ECO:0007669"/>
    <property type="project" value="UniProtKB-KW"/>
</dbReference>
<dbReference type="AlphaFoldDB" id="Q9KE52"/>
<dbReference type="PANTHER" id="PTHR32089">
    <property type="entry name" value="METHYL-ACCEPTING CHEMOTAXIS PROTEIN MCPB"/>
    <property type="match status" value="1"/>
</dbReference>
<dbReference type="Gene3D" id="1.10.287.950">
    <property type="entry name" value="Methyl-accepting chemotaxis protein"/>
    <property type="match status" value="1"/>
</dbReference>
<keyword evidence="6" id="KW-1185">Reference proteome</keyword>